<name>A0A917B1D3_HALAA</name>
<comment type="caution">
    <text evidence="2">The sequence shown here is derived from an EMBL/GenBank/DDBJ whole genome shotgun (WGS) entry which is preliminary data.</text>
</comment>
<dbReference type="RefSeq" id="WP_188376474.1">
    <property type="nucleotide sequence ID" value="NZ_BMEL01000001.1"/>
</dbReference>
<feature type="transmembrane region" description="Helical" evidence="1">
    <location>
        <begin position="57"/>
        <end position="75"/>
    </location>
</feature>
<feature type="transmembrane region" description="Helical" evidence="1">
    <location>
        <begin position="31"/>
        <end position="50"/>
    </location>
</feature>
<feature type="transmembrane region" description="Helical" evidence="1">
    <location>
        <begin position="7"/>
        <end position="25"/>
    </location>
</feature>
<accession>A0A917B1D3</accession>
<evidence type="ECO:0000256" key="1">
    <source>
        <dbReference type="SAM" id="Phobius"/>
    </source>
</evidence>
<dbReference type="Proteomes" id="UP000660110">
    <property type="component" value="Unassembled WGS sequence"/>
</dbReference>
<sequence>MNGKLPYITYWVVFSVGLLSLSFSFLIEYGIIYSGFLALLCGLFGAVLALGLRERTLVVLSTVLVFSPFLMLYFIDTIQGYLSNLL</sequence>
<dbReference type="EMBL" id="BMEL01000001">
    <property type="protein sequence ID" value="GGF14463.1"/>
    <property type="molecule type" value="Genomic_DNA"/>
</dbReference>
<keyword evidence="3" id="KW-1185">Reference proteome</keyword>
<proteinExistence type="predicted"/>
<reference evidence="2" key="1">
    <citation type="journal article" date="2014" name="Int. J. Syst. Evol. Microbiol.">
        <title>Complete genome sequence of Corynebacterium casei LMG S-19264T (=DSM 44701T), isolated from a smear-ripened cheese.</title>
        <authorList>
            <consortium name="US DOE Joint Genome Institute (JGI-PGF)"/>
            <person name="Walter F."/>
            <person name="Albersmeier A."/>
            <person name="Kalinowski J."/>
            <person name="Ruckert C."/>
        </authorList>
    </citation>
    <scope>NUCLEOTIDE SEQUENCE</scope>
    <source>
        <strain evidence="2">CGMCC 1.12153</strain>
    </source>
</reference>
<keyword evidence="1" id="KW-0812">Transmembrane</keyword>
<reference evidence="2" key="2">
    <citation type="submission" date="2020-09" db="EMBL/GenBank/DDBJ databases">
        <authorList>
            <person name="Sun Q."/>
            <person name="Zhou Y."/>
        </authorList>
    </citation>
    <scope>NUCLEOTIDE SEQUENCE</scope>
    <source>
        <strain evidence="2">CGMCC 1.12153</strain>
    </source>
</reference>
<organism evidence="2 3">
    <name type="scientific">Halobacillus andaensis</name>
    <dbReference type="NCBI Taxonomy" id="1176239"/>
    <lineage>
        <taxon>Bacteria</taxon>
        <taxon>Bacillati</taxon>
        <taxon>Bacillota</taxon>
        <taxon>Bacilli</taxon>
        <taxon>Bacillales</taxon>
        <taxon>Bacillaceae</taxon>
        <taxon>Halobacillus</taxon>
    </lineage>
</organism>
<protein>
    <submittedName>
        <fullName evidence="2">Uncharacterized protein</fullName>
    </submittedName>
</protein>
<gene>
    <name evidence="2" type="ORF">GCM10010954_11350</name>
</gene>
<evidence type="ECO:0000313" key="3">
    <source>
        <dbReference type="Proteomes" id="UP000660110"/>
    </source>
</evidence>
<dbReference type="AlphaFoldDB" id="A0A917B1D3"/>
<evidence type="ECO:0000313" key="2">
    <source>
        <dbReference type="EMBL" id="GGF14463.1"/>
    </source>
</evidence>
<keyword evidence="1" id="KW-1133">Transmembrane helix</keyword>
<keyword evidence="1" id="KW-0472">Membrane</keyword>